<keyword evidence="3" id="KW-0378">Hydrolase</keyword>
<dbReference type="GO" id="GO:0008237">
    <property type="term" value="F:metallopeptidase activity"/>
    <property type="evidence" value="ECO:0007669"/>
    <property type="project" value="UniProtKB-KW"/>
</dbReference>
<dbReference type="Proteomes" id="UP000324383">
    <property type="component" value="Unassembled WGS sequence"/>
</dbReference>
<dbReference type="RefSeq" id="WP_148730718.1">
    <property type="nucleotide sequence ID" value="NZ_VKLW01000027.1"/>
</dbReference>
<feature type="transmembrane region" description="Helical" evidence="1">
    <location>
        <begin position="224"/>
        <end position="245"/>
    </location>
</feature>
<proteinExistence type="predicted"/>
<feature type="transmembrane region" description="Helical" evidence="1">
    <location>
        <begin position="45"/>
        <end position="62"/>
    </location>
</feature>
<feature type="transmembrane region" description="Helical" evidence="1">
    <location>
        <begin position="195"/>
        <end position="217"/>
    </location>
</feature>
<keyword evidence="1" id="KW-0812">Transmembrane</keyword>
<dbReference type="GO" id="GO:0006508">
    <property type="term" value="P:proteolysis"/>
    <property type="evidence" value="ECO:0007669"/>
    <property type="project" value="UniProtKB-KW"/>
</dbReference>
<reference evidence="3 4" key="1">
    <citation type="submission" date="2019-07" db="EMBL/GenBank/DDBJ databases">
        <title>Draft Genome Sequences of Bacteroides pyogenes Strains Isolated from the Uterus Holstein Dairy Cows with Metritis.</title>
        <authorList>
            <person name="Cunha F."/>
            <person name="Galvao K.N."/>
            <person name="Jeon S.J."/>
            <person name="Jeong K.C."/>
        </authorList>
    </citation>
    <scope>NUCLEOTIDE SEQUENCE [LARGE SCALE GENOMIC DNA]</scope>
    <source>
        <strain evidence="3 4">KG-31</strain>
    </source>
</reference>
<feature type="transmembrane region" description="Helical" evidence="1">
    <location>
        <begin position="82"/>
        <end position="103"/>
    </location>
</feature>
<keyword evidence="1" id="KW-1133">Transmembrane helix</keyword>
<organism evidence="3 4">
    <name type="scientific">Bacteroides pyogenes</name>
    <dbReference type="NCBI Taxonomy" id="310300"/>
    <lineage>
        <taxon>Bacteria</taxon>
        <taxon>Pseudomonadati</taxon>
        <taxon>Bacteroidota</taxon>
        <taxon>Bacteroidia</taxon>
        <taxon>Bacteroidales</taxon>
        <taxon>Bacteroidaceae</taxon>
        <taxon>Bacteroides</taxon>
    </lineage>
</organism>
<feature type="transmembrane region" description="Helical" evidence="1">
    <location>
        <begin position="168"/>
        <end position="189"/>
    </location>
</feature>
<keyword evidence="3" id="KW-0482">Metalloprotease</keyword>
<feature type="domain" description="CAAX prenyl protease 2/Lysostaphin resistance protein A-like" evidence="2">
    <location>
        <begin position="132"/>
        <end position="236"/>
    </location>
</feature>
<dbReference type="Pfam" id="PF02517">
    <property type="entry name" value="Rce1-like"/>
    <property type="match status" value="1"/>
</dbReference>
<evidence type="ECO:0000313" key="4">
    <source>
        <dbReference type="Proteomes" id="UP000324383"/>
    </source>
</evidence>
<evidence type="ECO:0000259" key="2">
    <source>
        <dbReference type="Pfam" id="PF02517"/>
    </source>
</evidence>
<name>A0A5D3FBW2_9BACE</name>
<dbReference type="GO" id="GO:0004175">
    <property type="term" value="F:endopeptidase activity"/>
    <property type="evidence" value="ECO:0007669"/>
    <property type="project" value="UniProtKB-ARBA"/>
</dbReference>
<keyword evidence="3" id="KW-0645">Protease</keyword>
<evidence type="ECO:0000313" key="3">
    <source>
        <dbReference type="EMBL" id="TYK32609.1"/>
    </source>
</evidence>
<accession>A0A5D3FBW2</accession>
<dbReference type="InterPro" id="IPR003675">
    <property type="entry name" value="Rce1/LyrA-like_dom"/>
</dbReference>
<sequence length="246" mass="28076">MNGILRKGWRPFFRYDWKFGLFLILLFGIPRFFIVLQSYVTKSYAAVAFLFLIMWFTPLIFLTKEGRRYIGMKRPDHSVHLVSAFIVGCCCCAVLFGLFLLLFGKTTDNAFVYIGSSNYGTSIPGQDRILYFWLAAIPGMIFSPIGEELLYRGIIHGSFVKRFGEKKAAVFDSLAFAITHIAHFGIVYIGGIRMFLPLPAFVWTTSMFCSCIVFSCCKWYSCSIWGAVLAHSGFNFAMMYFIFFAL</sequence>
<dbReference type="EMBL" id="VKLW01000027">
    <property type="protein sequence ID" value="TYK32609.1"/>
    <property type="molecule type" value="Genomic_DNA"/>
</dbReference>
<dbReference type="AlphaFoldDB" id="A0A5D3FBW2"/>
<gene>
    <name evidence="3" type="ORF">FNJ60_11455</name>
</gene>
<feature type="transmembrane region" description="Helical" evidence="1">
    <location>
        <begin position="21"/>
        <end position="39"/>
    </location>
</feature>
<keyword evidence="4" id="KW-1185">Reference proteome</keyword>
<dbReference type="GO" id="GO:0080120">
    <property type="term" value="P:CAAX-box protein maturation"/>
    <property type="evidence" value="ECO:0007669"/>
    <property type="project" value="UniProtKB-ARBA"/>
</dbReference>
<evidence type="ECO:0000256" key="1">
    <source>
        <dbReference type="SAM" id="Phobius"/>
    </source>
</evidence>
<comment type="caution">
    <text evidence="3">The sequence shown here is derived from an EMBL/GenBank/DDBJ whole genome shotgun (WGS) entry which is preliminary data.</text>
</comment>
<protein>
    <submittedName>
        <fullName evidence="3">CPBP family intramembrane metalloprotease</fullName>
    </submittedName>
</protein>
<feature type="transmembrane region" description="Helical" evidence="1">
    <location>
        <begin position="129"/>
        <end position="147"/>
    </location>
</feature>
<keyword evidence="1" id="KW-0472">Membrane</keyword>